<organism evidence="2 3">
    <name type="scientific">Acinetobacter wuhouensis</name>
    <dbReference type="NCBI Taxonomy" id="1879050"/>
    <lineage>
        <taxon>Bacteria</taxon>
        <taxon>Pseudomonadati</taxon>
        <taxon>Pseudomonadota</taxon>
        <taxon>Gammaproteobacteria</taxon>
        <taxon>Moraxellales</taxon>
        <taxon>Moraxellaceae</taxon>
        <taxon>Acinetobacter</taxon>
    </lineage>
</organism>
<sequence>MPVNKKKATRGRPRTITHEKIVNAGIKIGLLNITFVGVAAELGISHMALYKHVASVEKLKYMIAEEIFIKWELPNPLTKPECSLQHYLIAFMHSMRELVKLNPGITPYVIRRMASTKSMVDKINNHHQLLSQAFNLSLDQARYLNATVAFHCIAVADTVYSVFAEVPIDGTNQTLEEAEMEVEFIQSMHALIQGTLLLMPK</sequence>
<keyword evidence="1" id="KW-0472">Membrane</keyword>
<dbReference type="AlphaFoldDB" id="A0A3G2T0K1"/>
<gene>
    <name evidence="2" type="ORF">CDG68_08485</name>
</gene>
<dbReference type="RefSeq" id="WP_087553656.1">
    <property type="nucleotide sequence ID" value="NZ_CP033133.1"/>
</dbReference>
<accession>A0A3G2T0K1</accession>
<keyword evidence="1" id="KW-0812">Transmembrane</keyword>
<dbReference type="EMBL" id="CP033133">
    <property type="protein sequence ID" value="AYO53664.1"/>
    <property type="molecule type" value="Genomic_DNA"/>
</dbReference>
<evidence type="ECO:0000313" key="3">
    <source>
        <dbReference type="Proteomes" id="UP000279962"/>
    </source>
</evidence>
<protein>
    <submittedName>
        <fullName evidence="2">TetR/AcrR family transcriptional regulator</fullName>
    </submittedName>
</protein>
<evidence type="ECO:0000256" key="1">
    <source>
        <dbReference type="SAM" id="Phobius"/>
    </source>
</evidence>
<dbReference type="Gene3D" id="1.10.357.10">
    <property type="entry name" value="Tetracycline Repressor, domain 2"/>
    <property type="match status" value="1"/>
</dbReference>
<dbReference type="Proteomes" id="UP000279962">
    <property type="component" value="Chromosome"/>
</dbReference>
<proteinExistence type="predicted"/>
<dbReference type="InterPro" id="IPR009057">
    <property type="entry name" value="Homeodomain-like_sf"/>
</dbReference>
<dbReference type="SUPFAM" id="SSF46689">
    <property type="entry name" value="Homeodomain-like"/>
    <property type="match status" value="1"/>
</dbReference>
<name>A0A3G2T0K1_9GAMM</name>
<reference evidence="2 3" key="1">
    <citation type="submission" date="2018-10" db="EMBL/GenBank/DDBJ databases">
        <title>The complete genome of Acinetobacter wuhouensis strain WCHAW010062.</title>
        <authorList>
            <person name="Hu Y."/>
            <person name="Long H."/>
            <person name="Feng Y."/>
            <person name="Zong Z."/>
        </authorList>
    </citation>
    <scope>NUCLEOTIDE SEQUENCE [LARGE SCALE GENOMIC DNA]</scope>
    <source>
        <strain evidence="2 3">WCHAW010062</strain>
    </source>
</reference>
<feature type="transmembrane region" description="Helical" evidence="1">
    <location>
        <begin position="21"/>
        <end position="40"/>
    </location>
</feature>
<evidence type="ECO:0000313" key="2">
    <source>
        <dbReference type="EMBL" id="AYO53664.1"/>
    </source>
</evidence>
<keyword evidence="1" id="KW-1133">Transmembrane helix</keyword>